<sequence>MTVPDHKENLVPTPYRPLTPAPVRQAAICMCASGGACSSFAPGHAVHLIQARLVSATPAEWVDAIVGDVSPADGTLVLHTLSGDRVEVWNGAGAADSVSTGSPVAFHPRYHVVAAGAARFNVLV</sequence>
<keyword evidence="2" id="KW-1185">Reference proteome</keyword>
<evidence type="ECO:0000313" key="1">
    <source>
        <dbReference type="EMBL" id="RLK49681.1"/>
    </source>
</evidence>
<protein>
    <submittedName>
        <fullName evidence="1">Uncharacterized protein</fullName>
    </submittedName>
</protein>
<accession>A0A498CBU5</accession>
<dbReference type="RefSeq" id="WP_121059117.1">
    <property type="nucleotide sequence ID" value="NZ_RCDB01000002.1"/>
</dbReference>
<dbReference type="EMBL" id="RCDB01000002">
    <property type="protein sequence ID" value="RLK49681.1"/>
    <property type="molecule type" value="Genomic_DNA"/>
</dbReference>
<dbReference type="Proteomes" id="UP000273158">
    <property type="component" value="Unassembled WGS sequence"/>
</dbReference>
<dbReference type="AlphaFoldDB" id="A0A498CBU5"/>
<evidence type="ECO:0000313" key="2">
    <source>
        <dbReference type="Proteomes" id="UP000273158"/>
    </source>
</evidence>
<proteinExistence type="predicted"/>
<gene>
    <name evidence="1" type="ORF">C7474_1842</name>
</gene>
<dbReference type="OrthoDB" id="5189813at2"/>
<organism evidence="1 2">
    <name type="scientific">Microbacterium telephonicum</name>
    <dbReference type="NCBI Taxonomy" id="1714841"/>
    <lineage>
        <taxon>Bacteria</taxon>
        <taxon>Bacillati</taxon>
        <taxon>Actinomycetota</taxon>
        <taxon>Actinomycetes</taxon>
        <taxon>Micrococcales</taxon>
        <taxon>Microbacteriaceae</taxon>
        <taxon>Microbacterium</taxon>
    </lineage>
</organism>
<name>A0A498CBU5_9MICO</name>
<comment type="caution">
    <text evidence="1">The sequence shown here is derived from an EMBL/GenBank/DDBJ whole genome shotgun (WGS) entry which is preliminary data.</text>
</comment>
<reference evidence="1 2" key="1">
    <citation type="journal article" date="2015" name="Stand. Genomic Sci.">
        <title>Genomic Encyclopedia of Bacterial and Archaeal Type Strains, Phase III: the genomes of soil and plant-associated and newly described type strains.</title>
        <authorList>
            <person name="Whitman W.B."/>
            <person name="Woyke T."/>
            <person name="Klenk H.P."/>
            <person name="Zhou Y."/>
            <person name="Lilburn T.G."/>
            <person name="Beck B.J."/>
            <person name="De Vos P."/>
            <person name="Vandamme P."/>
            <person name="Eisen J.A."/>
            <person name="Garrity G."/>
            <person name="Hugenholtz P."/>
            <person name="Kyrpides N.C."/>
        </authorList>
    </citation>
    <scope>NUCLEOTIDE SEQUENCE [LARGE SCALE GENOMIC DNA]</scope>
    <source>
        <strain evidence="1 2">S2T63</strain>
    </source>
</reference>